<dbReference type="AlphaFoldDB" id="A0AAD6TM40"/>
<accession>A0AAD6TM40</accession>
<evidence type="ECO:0000256" key="1">
    <source>
        <dbReference type="SAM" id="MobiDB-lite"/>
    </source>
</evidence>
<comment type="caution">
    <text evidence="2">The sequence shown here is derived from an EMBL/GenBank/DDBJ whole genome shotgun (WGS) entry which is preliminary data.</text>
</comment>
<protein>
    <submittedName>
        <fullName evidence="2">Uncharacterized protein</fullName>
    </submittedName>
</protein>
<feature type="non-terminal residue" evidence="2">
    <location>
        <position position="282"/>
    </location>
</feature>
<sequence>MLSGHPNFKRETMGNQLLDSKQLALQRLMPIKAGTGFSKVIRNRFSLGCHGYVAHPCEHANLHQFSNIYKGGGGSVQWASVNSPVMLSFHPLLILVGAAFVQSQTLYRIAPTDTLPATGLWEEELVSTTAISAVGVGSDGMTTYVQQEFVTAIAYSQGGSIFSVTPTTRVNAFTFEEDASRLQLGASTGGDIHAACTWGANGDAACVEVVPDLTDTFISTVTGSAVAWTTLKVNAAATPSSSSPTSLPSTPAPNGARASSMQFTPLVTMSLALPVLFHALLS</sequence>
<gene>
    <name evidence="2" type="ORF">C8F04DRAFT_1060496</name>
</gene>
<evidence type="ECO:0000313" key="3">
    <source>
        <dbReference type="Proteomes" id="UP001218188"/>
    </source>
</evidence>
<feature type="region of interest" description="Disordered" evidence="1">
    <location>
        <begin position="237"/>
        <end position="256"/>
    </location>
</feature>
<evidence type="ECO:0000313" key="2">
    <source>
        <dbReference type="EMBL" id="KAJ7047906.1"/>
    </source>
</evidence>
<organism evidence="2 3">
    <name type="scientific">Mycena alexandri</name>
    <dbReference type="NCBI Taxonomy" id="1745969"/>
    <lineage>
        <taxon>Eukaryota</taxon>
        <taxon>Fungi</taxon>
        <taxon>Dikarya</taxon>
        <taxon>Basidiomycota</taxon>
        <taxon>Agaricomycotina</taxon>
        <taxon>Agaricomycetes</taxon>
        <taxon>Agaricomycetidae</taxon>
        <taxon>Agaricales</taxon>
        <taxon>Marasmiineae</taxon>
        <taxon>Mycenaceae</taxon>
        <taxon>Mycena</taxon>
    </lineage>
</organism>
<feature type="compositionally biased region" description="Low complexity" evidence="1">
    <location>
        <begin position="237"/>
        <end position="253"/>
    </location>
</feature>
<keyword evidence="3" id="KW-1185">Reference proteome</keyword>
<dbReference type="Proteomes" id="UP001218188">
    <property type="component" value="Unassembled WGS sequence"/>
</dbReference>
<name>A0AAD6TM40_9AGAR</name>
<dbReference type="EMBL" id="JARJCM010000001">
    <property type="protein sequence ID" value="KAJ7047906.1"/>
    <property type="molecule type" value="Genomic_DNA"/>
</dbReference>
<reference evidence="2" key="1">
    <citation type="submission" date="2023-03" db="EMBL/GenBank/DDBJ databases">
        <title>Massive genome expansion in bonnet fungi (Mycena s.s.) driven by repeated elements and novel gene families across ecological guilds.</title>
        <authorList>
            <consortium name="Lawrence Berkeley National Laboratory"/>
            <person name="Harder C.B."/>
            <person name="Miyauchi S."/>
            <person name="Viragh M."/>
            <person name="Kuo A."/>
            <person name="Thoen E."/>
            <person name="Andreopoulos B."/>
            <person name="Lu D."/>
            <person name="Skrede I."/>
            <person name="Drula E."/>
            <person name="Henrissat B."/>
            <person name="Morin E."/>
            <person name="Kohler A."/>
            <person name="Barry K."/>
            <person name="LaButti K."/>
            <person name="Morin E."/>
            <person name="Salamov A."/>
            <person name="Lipzen A."/>
            <person name="Mereny Z."/>
            <person name="Hegedus B."/>
            <person name="Baldrian P."/>
            <person name="Stursova M."/>
            <person name="Weitz H."/>
            <person name="Taylor A."/>
            <person name="Grigoriev I.V."/>
            <person name="Nagy L.G."/>
            <person name="Martin F."/>
            <person name="Kauserud H."/>
        </authorList>
    </citation>
    <scope>NUCLEOTIDE SEQUENCE</scope>
    <source>
        <strain evidence="2">CBHHK200</strain>
    </source>
</reference>
<proteinExistence type="predicted"/>